<dbReference type="InterPro" id="IPR001216">
    <property type="entry name" value="P-phosphate_BS"/>
</dbReference>
<dbReference type="InterPro" id="IPR036052">
    <property type="entry name" value="TrpB-like_PALP_sf"/>
</dbReference>
<dbReference type="FunFam" id="3.40.50.1100:FF:000003">
    <property type="entry name" value="Cystathionine beta-synthase"/>
    <property type="match status" value="1"/>
</dbReference>
<dbReference type="EMBL" id="QGTQ01000028">
    <property type="protein sequence ID" value="PWV95333.1"/>
    <property type="molecule type" value="Genomic_DNA"/>
</dbReference>
<evidence type="ECO:0000256" key="4">
    <source>
        <dbReference type="ARBA" id="ARBA00012681"/>
    </source>
</evidence>
<accession>A0A2V2YN88</accession>
<evidence type="ECO:0000256" key="9">
    <source>
        <dbReference type="ARBA" id="ARBA00033075"/>
    </source>
</evidence>
<evidence type="ECO:0000313" key="13">
    <source>
        <dbReference type="Proteomes" id="UP000246635"/>
    </source>
</evidence>
<evidence type="ECO:0000256" key="2">
    <source>
        <dbReference type="ARBA" id="ARBA00004962"/>
    </source>
</evidence>
<dbReference type="PANTHER" id="PTHR10314">
    <property type="entry name" value="CYSTATHIONINE BETA-SYNTHASE"/>
    <property type="match status" value="1"/>
</dbReference>
<evidence type="ECO:0000256" key="10">
    <source>
        <dbReference type="ARBA" id="ARBA00047931"/>
    </source>
</evidence>
<dbReference type="Pfam" id="PF00291">
    <property type="entry name" value="PALP"/>
    <property type="match status" value="1"/>
</dbReference>
<dbReference type="AlphaFoldDB" id="A0A2V2YN88"/>
<dbReference type="RefSeq" id="WP_110046568.1">
    <property type="nucleotide sequence ID" value="NZ_CP054612.1"/>
</dbReference>
<proteinExistence type="inferred from homology"/>
<evidence type="ECO:0000256" key="3">
    <source>
        <dbReference type="ARBA" id="ARBA00007103"/>
    </source>
</evidence>
<comment type="catalytic activity">
    <reaction evidence="10">
        <text>O-acetyl-L-serine + hydrogen sulfide = L-cysteine + acetate</text>
        <dbReference type="Rhea" id="RHEA:14829"/>
        <dbReference type="ChEBI" id="CHEBI:29919"/>
        <dbReference type="ChEBI" id="CHEBI:30089"/>
        <dbReference type="ChEBI" id="CHEBI:35235"/>
        <dbReference type="ChEBI" id="CHEBI:58340"/>
        <dbReference type="EC" id="2.5.1.47"/>
    </reaction>
</comment>
<dbReference type="CDD" id="cd01561">
    <property type="entry name" value="CBS_like"/>
    <property type="match status" value="1"/>
</dbReference>
<reference evidence="12 13" key="1">
    <citation type="submission" date="2018-05" db="EMBL/GenBank/DDBJ databases">
        <title>Genomic Encyclopedia of Type Strains, Phase III (KMG-III): the genomes of soil and plant-associated and newly described type strains.</title>
        <authorList>
            <person name="Whitman W."/>
        </authorList>
    </citation>
    <scope>NUCLEOTIDE SEQUENCE [LARGE SCALE GENOMIC DNA]</scope>
    <source>
        <strain evidence="12 13">CECT 5696</strain>
    </source>
</reference>
<comment type="caution">
    <text evidence="12">The sequence shown here is derived from an EMBL/GenBank/DDBJ whole genome shotgun (WGS) entry which is preliminary data.</text>
</comment>
<dbReference type="OrthoDB" id="9808024at2"/>
<comment type="pathway">
    <text evidence="2">Amino-acid biosynthesis; L-cysteine biosynthesis; L-cysteine from L-serine: step 2/2.</text>
</comment>
<dbReference type="InterPro" id="IPR001926">
    <property type="entry name" value="TrpB-like_PALP"/>
</dbReference>
<keyword evidence="6" id="KW-0663">Pyridoxal phosphate</keyword>
<evidence type="ECO:0000256" key="8">
    <source>
        <dbReference type="ARBA" id="ARBA00030296"/>
    </source>
</evidence>
<dbReference type="InterPro" id="IPR050214">
    <property type="entry name" value="Cys_Synth/Cystath_Beta-Synth"/>
</dbReference>
<evidence type="ECO:0000256" key="7">
    <source>
        <dbReference type="ARBA" id="ARBA00023192"/>
    </source>
</evidence>
<dbReference type="FunFam" id="3.40.50.1100:FF:000118">
    <property type="entry name" value="Related to CYS4-cystathionine beta-synthase"/>
    <property type="match status" value="1"/>
</dbReference>
<organism evidence="12 13">
    <name type="scientific">Paenibacillus cellulosilyticus</name>
    <dbReference type="NCBI Taxonomy" id="375489"/>
    <lineage>
        <taxon>Bacteria</taxon>
        <taxon>Bacillati</taxon>
        <taxon>Bacillota</taxon>
        <taxon>Bacilli</taxon>
        <taxon>Bacillales</taxon>
        <taxon>Paenibacillaceae</taxon>
        <taxon>Paenibacillus</taxon>
    </lineage>
</organism>
<protein>
    <recommendedName>
        <fullName evidence="5">Cysteine synthase</fullName>
        <ecNumber evidence="4">2.5.1.47</ecNumber>
    </recommendedName>
    <alternativeName>
        <fullName evidence="8">O-acetylserine (thiol)-lyase</fullName>
    </alternativeName>
    <alternativeName>
        <fullName evidence="9">O-acetylserine sulfhydrylase</fullName>
    </alternativeName>
</protein>
<dbReference type="GO" id="GO:0006535">
    <property type="term" value="P:cysteine biosynthetic process from serine"/>
    <property type="evidence" value="ECO:0007669"/>
    <property type="project" value="InterPro"/>
</dbReference>
<gene>
    <name evidence="12" type="ORF">DFQ01_12847</name>
</gene>
<dbReference type="SUPFAM" id="SSF53686">
    <property type="entry name" value="Tryptophan synthase beta subunit-like PLP-dependent enzymes"/>
    <property type="match status" value="1"/>
</dbReference>
<name>A0A2V2YN88_9BACL</name>
<evidence type="ECO:0000256" key="5">
    <source>
        <dbReference type="ARBA" id="ARBA00019371"/>
    </source>
</evidence>
<keyword evidence="7" id="KW-0028">Amino-acid biosynthesis</keyword>
<sequence>MTPITKNNINKSITQLIGKTPLLELVNYNKKHELEAEIVAKLEYFNPANSVKDRIAAAMIEDAEKKGILKPGDTIVETTSGNTGIGLAAIAAAKGYKLKLVIQDNVSEERTKAARAYGAEISKMSEIPGVEEAIERTEGDFVAVIKEIIAPYFEEHVENAVFLNQVDNDANPSIHKATTGPEIWLDTNGEVDIVVAAVGTGGTISGVGAYLKSRNPNIQVVGVEPGHASIATAENPEIPEITGVHRFSDQEEARVPANVHTDVIDEVLEVETKQAYEAAREVARTDGILVGTSSGSAIWAATKLAKRPENKGKRIVVILPDTGLSYLSTDLFEDRQEAEPSDANEADLSV</sequence>
<evidence type="ECO:0000256" key="1">
    <source>
        <dbReference type="ARBA" id="ARBA00001933"/>
    </source>
</evidence>
<keyword evidence="7" id="KW-0198">Cysteine biosynthesis</keyword>
<dbReference type="EC" id="2.5.1.47" evidence="4"/>
<evidence type="ECO:0000313" key="12">
    <source>
        <dbReference type="EMBL" id="PWV95333.1"/>
    </source>
</evidence>
<dbReference type="GO" id="GO:0004124">
    <property type="term" value="F:cysteine synthase activity"/>
    <property type="evidence" value="ECO:0007669"/>
    <property type="project" value="UniProtKB-EC"/>
</dbReference>
<comment type="similarity">
    <text evidence="3">Belongs to the cysteine synthase/cystathionine beta-synthase family.</text>
</comment>
<feature type="domain" description="Tryptophan synthase beta chain-like PALP" evidence="11">
    <location>
        <begin position="13"/>
        <end position="321"/>
    </location>
</feature>
<evidence type="ECO:0000256" key="6">
    <source>
        <dbReference type="ARBA" id="ARBA00022898"/>
    </source>
</evidence>
<dbReference type="Proteomes" id="UP000246635">
    <property type="component" value="Unassembled WGS sequence"/>
</dbReference>
<dbReference type="Gene3D" id="3.40.50.1100">
    <property type="match status" value="2"/>
</dbReference>
<keyword evidence="13" id="KW-1185">Reference proteome</keyword>
<dbReference type="PROSITE" id="PS00901">
    <property type="entry name" value="CYS_SYNTHASE"/>
    <property type="match status" value="1"/>
</dbReference>
<comment type="cofactor">
    <cofactor evidence="1">
        <name>pyridoxal 5'-phosphate</name>
        <dbReference type="ChEBI" id="CHEBI:597326"/>
    </cofactor>
</comment>
<evidence type="ECO:0000259" key="11">
    <source>
        <dbReference type="Pfam" id="PF00291"/>
    </source>
</evidence>